<dbReference type="PANTHER" id="PTHR40069:SF1">
    <property type="entry name" value="YWBE PROTEIN"/>
    <property type="match status" value="1"/>
</dbReference>
<evidence type="ECO:0000313" key="2">
    <source>
        <dbReference type="EMBL" id="QDS73090.1"/>
    </source>
</evidence>
<dbReference type="InterPro" id="IPR019240">
    <property type="entry name" value="DUF2196"/>
</dbReference>
<dbReference type="OrthoDB" id="20105at2759"/>
<dbReference type="Proteomes" id="UP000316270">
    <property type="component" value="Chromosome 9"/>
</dbReference>
<protein>
    <submittedName>
        <fullName evidence="2">Uncharacterized protein</fullName>
    </submittedName>
</protein>
<proteinExistence type="predicted"/>
<dbReference type="Pfam" id="PF09962">
    <property type="entry name" value="DUF2196"/>
    <property type="match status" value="1"/>
</dbReference>
<feature type="region of interest" description="Disordered" evidence="1">
    <location>
        <begin position="86"/>
        <end position="169"/>
    </location>
</feature>
<dbReference type="EMBL" id="CP042193">
    <property type="protein sequence ID" value="QDS73090.1"/>
    <property type="molecule type" value="Genomic_DNA"/>
</dbReference>
<keyword evidence="3" id="KW-1185">Reference proteome</keyword>
<dbReference type="AlphaFoldDB" id="A0A517LBT0"/>
<evidence type="ECO:0000313" key="3">
    <source>
        <dbReference type="Proteomes" id="UP000316270"/>
    </source>
</evidence>
<reference evidence="2 3" key="1">
    <citation type="submission" date="2019-07" db="EMBL/GenBank/DDBJ databases">
        <title>Finished genome of Venturia effusa.</title>
        <authorList>
            <person name="Young C.A."/>
            <person name="Cox M.P."/>
            <person name="Ganley A.R.D."/>
            <person name="David W.J."/>
        </authorList>
    </citation>
    <scope>NUCLEOTIDE SEQUENCE [LARGE SCALE GENOMIC DNA]</scope>
    <source>
        <strain evidence="3">albino</strain>
    </source>
</reference>
<name>A0A517LBT0_9PEZI</name>
<dbReference type="NCBIfam" id="TIGR03833">
    <property type="entry name" value="YwbE family protein"/>
    <property type="match status" value="1"/>
</dbReference>
<feature type="compositionally biased region" description="Polar residues" evidence="1">
    <location>
        <begin position="108"/>
        <end position="117"/>
    </location>
</feature>
<accession>A0A517LBT0</accession>
<organism evidence="2 3">
    <name type="scientific">Venturia effusa</name>
    <dbReference type="NCBI Taxonomy" id="50376"/>
    <lineage>
        <taxon>Eukaryota</taxon>
        <taxon>Fungi</taxon>
        <taxon>Dikarya</taxon>
        <taxon>Ascomycota</taxon>
        <taxon>Pezizomycotina</taxon>
        <taxon>Dothideomycetes</taxon>
        <taxon>Pleosporomycetidae</taxon>
        <taxon>Venturiales</taxon>
        <taxon>Venturiaceae</taxon>
        <taxon>Venturia</taxon>
    </lineage>
</organism>
<dbReference type="PANTHER" id="PTHR40069">
    <property type="entry name" value="YWBE PROTEIN"/>
    <property type="match status" value="1"/>
</dbReference>
<evidence type="ECO:0000256" key="1">
    <source>
        <dbReference type="SAM" id="MobiDB-lite"/>
    </source>
</evidence>
<feature type="compositionally biased region" description="Polar residues" evidence="1">
    <location>
        <begin position="86"/>
        <end position="96"/>
    </location>
</feature>
<gene>
    <name evidence="2" type="ORF">FKW77_000265</name>
</gene>
<sequence length="184" mass="19705">MDPEVEVPGLVVMVEAVEEGISTSPTAMPGVGVSIVLKIDQPTGRQVQGIVGDVLTSGDHPRGIKVRLQDGRIGRVQQLVDAAVAQTPSDGQSNLGQYGEESGATHRTVPQQRSTPRGRQYSDIRQDGFDYDNETSSRAPPSLLDFVRQPKQTKRSKAAAVRPTSAERAVLTEPVPPLAVCPPF</sequence>